<feature type="binding site" evidence="11">
    <location>
        <position position="325"/>
    </location>
    <ligand>
        <name>FMN</name>
        <dbReference type="ChEBI" id="CHEBI:58210"/>
    </ligand>
</feature>
<evidence type="ECO:0000256" key="2">
    <source>
        <dbReference type="ARBA" id="ARBA00008014"/>
    </source>
</evidence>
<comment type="subunit">
    <text evidence="11">Homotetramer.</text>
</comment>
<feature type="binding site" evidence="11">
    <location>
        <position position="48"/>
    </location>
    <ligand>
        <name>NADP(+)</name>
        <dbReference type="ChEBI" id="CHEBI:58349"/>
    </ligand>
</feature>
<evidence type="ECO:0000256" key="9">
    <source>
        <dbReference type="ARBA" id="ARBA00023141"/>
    </source>
</evidence>
<feature type="binding site" evidence="11">
    <location>
        <begin position="299"/>
        <end position="303"/>
    </location>
    <ligand>
        <name>FMN</name>
        <dbReference type="ChEBI" id="CHEBI:58210"/>
    </ligand>
</feature>
<evidence type="ECO:0000256" key="7">
    <source>
        <dbReference type="ARBA" id="ARBA00022827"/>
    </source>
</evidence>
<comment type="caution">
    <text evidence="11">Lacks conserved residue(s) required for the propagation of feature annotation.</text>
</comment>
<dbReference type="GO" id="GO:0010181">
    <property type="term" value="F:FMN binding"/>
    <property type="evidence" value="ECO:0007669"/>
    <property type="project" value="TreeGrafter"/>
</dbReference>
<sequence length="374" mass="40190">MNGSTFGNIFKITTWGESHGKAIGVVIDGCPAGLSLEEEDIQKFLNRRKPGQSRFTTKRQEADQVQILSGVFEGKTTGTPISLMVSNTDQRSRDYSEIANYYRPGHADLNYDRKYGFRDYRGGGRSSGRETIGRVAAGAVASKILEELGISLCAYTCAIGPVTVDKACFDKEEIFRNPLYMPDAQAAQKAQECLEQAMKETNSLGGMVECIITGVPAGLGEPAFDKLDAALAKAVLSIGAVKGFEIGSGMAAARSNGLENNDAYAVDAQGNLIKKTNHSGGITGGISDGTPIVFRAAFKPTPSIAALQETVNRQGEPIEIQIKGRHDPIIVPRAVVVVESMAALVILDALLASMTTRMDRIKSFFLDKESETRL</sequence>
<dbReference type="Pfam" id="PF01264">
    <property type="entry name" value="Chorismate_synt"/>
    <property type="match status" value="1"/>
</dbReference>
<feature type="binding site" evidence="11">
    <location>
        <position position="284"/>
    </location>
    <ligand>
        <name>FMN</name>
        <dbReference type="ChEBI" id="CHEBI:58210"/>
    </ligand>
</feature>
<dbReference type="NCBIfam" id="TIGR00033">
    <property type="entry name" value="aroC"/>
    <property type="match status" value="1"/>
</dbReference>
<dbReference type="EMBL" id="DXFG01000190">
    <property type="protein sequence ID" value="HIX38013.1"/>
    <property type="molecule type" value="Genomic_DNA"/>
</dbReference>
<keyword evidence="10 11" id="KW-0456">Lyase</keyword>
<evidence type="ECO:0000313" key="14">
    <source>
        <dbReference type="Proteomes" id="UP000824230"/>
    </source>
</evidence>
<keyword evidence="6 11" id="KW-0288">FMN</keyword>
<evidence type="ECO:0000256" key="6">
    <source>
        <dbReference type="ARBA" id="ARBA00022643"/>
    </source>
</evidence>
<dbReference type="Proteomes" id="UP000824230">
    <property type="component" value="Unassembled WGS sequence"/>
</dbReference>
<name>A0A9D2AMJ2_9FIRM</name>
<dbReference type="PROSITE" id="PS00788">
    <property type="entry name" value="CHORISMATE_SYNTHASE_2"/>
    <property type="match status" value="1"/>
</dbReference>
<dbReference type="InterPro" id="IPR000453">
    <property type="entry name" value="Chorismate_synth"/>
</dbReference>
<keyword evidence="9 11" id="KW-0057">Aromatic amino acid biosynthesis</keyword>
<evidence type="ECO:0000313" key="13">
    <source>
        <dbReference type="EMBL" id="HIX38013.1"/>
    </source>
</evidence>
<dbReference type="AlphaFoldDB" id="A0A9D2AMJ2"/>
<keyword evidence="4 11" id="KW-0028">Amino-acid biosynthesis</keyword>
<feature type="binding site" evidence="11">
    <location>
        <position position="54"/>
    </location>
    <ligand>
        <name>NADP(+)</name>
        <dbReference type="ChEBI" id="CHEBI:58349"/>
    </ligand>
</feature>
<feature type="binding site" evidence="11">
    <location>
        <begin position="125"/>
        <end position="127"/>
    </location>
    <ligand>
        <name>FMN</name>
        <dbReference type="ChEBI" id="CHEBI:58210"/>
    </ligand>
</feature>
<dbReference type="InterPro" id="IPR035904">
    <property type="entry name" value="Chorismate_synth_AroC_sf"/>
</dbReference>
<evidence type="ECO:0000256" key="4">
    <source>
        <dbReference type="ARBA" id="ARBA00022605"/>
    </source>
</evidence>
<dbReference type="GO" id="GO:0009423">
    <property type="term" value="P:chorismate biosynthetic process"/>
    <property type="evidence" value="ECO:0007669"/>
    <property type="project" value="UniProtKB-UniRule"/>
</dbReference>
<comment type="caution">
    <text evidence="13">The sequence shown here is derived from an EMBL/GenBank/DDBJ whole genome shotgun (WGS) entry which is preliminary data.</text>
</comment>
<evidence type="ECO:0000256" key="10">
    <source>
        <dbReference type="ARBA" id="ARBA00023239"/>
    </source>
</evidence>
<keyword evidence="7 11" id="KW-0274">FAD</keyword>
<dbReference type="GO" id="GO:0009073">
    <property type="term" value="P:aromatic amino acid family biosynthetic process"/>
    <property type="evidence" value="ECO:0007669"/>
    <property type="project" value="UniProtKB-KW"/>
</dbReference>
<dbReference type="PANTHER" id="PTHR21085">
    <property type="entry name" value="CHORISMATE SYNTHASE"/>
    <property type="match status" value="1"/>
</dbReference>
<evidence type="ECO:0000256" key="3">
    <source>
        <dbReference type="ARBA" id="ARBA00013036"/>
    </source>
</evidence>
<dbReference type="SUPFAM" id="SSF103263">
    <property type="entry name" value="Chorismate synthase, AroC"/>
    <property type="match status" value="1"/>
</dbReference>
<dbReference type="PANTHER" id="PTHR21085:SF0">
    <property type="entry name" value="CHORISMATE SYNTHASE"/>
    <property type="match status" value="1"/>
</dbReference>
<keyword evidence="8 11" id="KW-0521">NADP</keyword>
<dbReference type="HAMAP" id="MF_00300">
    <property type="entry name" value="Chorismate_synth"/>
    <property type="match status" value="1"/>
</dbReference>
<dbReference type="GO" id="GO:0005829">
    <property type="term" value="C:cytosol"/>
    <property type="evidence" value="ECO:0007669"/>
    <property type="project" value="TreeGrafter"/>
</dbReference>
<comment type="pathway">
    <text evidence="1 11 12">Metabolic intermediate biosynthesis; chorismate biosynthesis; chorismate from D-erythrose 4-phosphate and phosphoenolpyruvate: step 7/7.</text>
</comment>
<reference evidence="13" key="1">
    <citation type="journal article" date="2021" name="PeerJ">
        <title>Extensive microbial diversity within the chicken gut microbiome revealed by metagenomics and culture.</title>
        <authorList>
            <person name="Gilroy R."/>
            <person name="Ravi A."/>
            <person name="Getino M."/>
            <person name="Pursley I."/>
            <person name="Horton D.L."/>
            <person name="Alikhan N.F."/>
            <person name="Baker D."/>
            <person name="Gharbi K."/>
            <person name="Hall N."/>
            <person name="Watson M."/>
            <person name="Adriaenssens E.M."/>
            <person name="Foster-Nyarko E."/>
            <person name="Jarju S."/>
            <person name="Secka A."/>
            <person name="Antonio M."/>
            <person name="Oren A."/>
            <person name="Chaudhuri R.R."/>
            <person name="La Ragione R."/>
            <person name="Hildebrand F."/>
            <person name="Pallen M.J."/>
        </authorList>
    </citation>
    <scope>NUCLEOTIDE SEQUENCE</scope>
    <source>
        <strain evidence="13">ChiHjej12B11-1927</strain>
    </source>
</reference>
<dbReference type="PIRSF" id="PIRSF001456">
    <property type="entry name" value="Chorismate_synth"/>
    <property type="match status" value="1"/>
</dbReference>
<reference evidence="13" key="2">
    <citation type="submission" date="2021-04" db="EMBL/GenBank/DDBJ databases">
        <authorList>
            <person name="Gilroy R."/>
        </authorList>
    </citation>
    <scope>NUCLEOTIDE SEQUENCE</scope>
    <source>
        <strain evidence="13">ChiHjej12B11-1927</strain>
    </source>
</reference>
<comment type="function">
    <text evidence="11">Catalyzes the anti-1,4-elimination of the C-3 phosphate and the C-6 proR hydrogen from 5-enolpyruvylshikimate-3-phosphate (EPSP) to yield chorismate, which is the branch point compound that serves as the starting substrate for the three terminal pathways of aromatic amino acid biosynthesis. This reaction introduces a second double bond into the aromatic ring system.</text>
</comment>
<comment type="similarity">
    <text evidence="2 11 12">Belongs to the chorismate synthase family.</text>
</comment>
<accession>A0A9D2AMJ2</accession>
<organism evidence="13 14">
    <name type="scientific">Candidatus Blautia pullistercoris</name>
    <dbReference type="NCBI Taxonomy" id="2838499"/>
    <lineage>
        <taxon>Bacteria</taxon>
        <taxon>Bacillati</taxon>
        <taxon>Bacillota</taxon>
        <taxon>Clostridia</taxon>
        <taxon>Lachnospirales</taxon>
        <taxon>Lachnospiraceae</taxon>
        <taxon>Blautia</taxon>
    </lineage>
</organism>
<dbReference type="Gene3D" id="3.60.150.10">
    <property type="entry name" value="Chorismate synthase AroC"/>
    <property type="match status" value="1"/>
</dbReference>
<dbReference type="NCBIfam" id="NF003793">
    <property type="entry name" value="PRK05382.1"/>
    <property type="match status" value="1"/>
</dbReference>
<gene>
    <name evidence="11 13" type="primary">aroC</name>
    <name evidence="13" type="ORF">H9738_09135</name>
</gene>
<evidence type="ECO:0000256" key="1">
    <source>
        <dbReference type="ARBA" id="ARBA00005044"/>
    </source>
</evidence>
<dbReference type="GO" id="GO:0004107">
    <property type="term" value="F:chorismate synthase activity"/>
    <property type="evidence" value="ECO:0007669"/>
    <property type="project" value="UniProtKB-UniRule"/>
</dbReference>
<comment type="cofactor">
    <cofactor evidence="11 12">
        <name>FMNH2</name>
        <dbReference type="ChEBI" id="CHEBI:57618"/>
    </cofactor>
    <text evidence="11 12">Reduced FMN (FMNH(2)).</text>
</comment>
<evidence type="ECO:0000256" key="8">
    <source>
        <dbReference type="ARBA" id="ARBA00022857"/>
    </source>
</evidence>
<dbReference type="EC" id="4.2.3.5" evidence="3 11"/>
<keyword evidence="5 11" id="KW-0285">Flavoprotein</keyword>
<evidence type="ECO:0000256" key="11">
    <source>
        <dbReference type="HAMAP-Rule" id="MF_00300"/>
    </source>
</evidence>
<dbReference type="FunFam" id="3.60.150.10:FF:000002">
    <property type="entry name" value="Chorismate synthase"/>
    <property type="match status" value="1"/>
</dbReference>
<evidence type="ECO:0000256" key="12">
    <source>
        <dbReference type="RuleBase" id="RU000605"/>
    </source>
</evidence>
<dbReference type="PROSITE" id="PS00787">
    <property type="entry name" value="CHORISMATE_SYNTHASE_1"/>
    <property type="match status" value="1"/>
</dbReference>
<comment type="catalytic activity">
    <reaction evidence="11 12">
        <text>5-O-(1-carboxyvinyl)-3-phosphoshikimate = chorismate + phosphate</text>
        <dbReference type="Rhea" id="RHEA:21020"/>
        <dbReference type="ChEBI" id="CHEBI:29748"/>
        <dbReference type="ChEBI" id="CHEBI:43474"/>
        <dbReference type="ChEBI" id="CHEBI:57701"/>
        <dbReference type="EC" id="4.2.3.5"/>
    </reaction>
</comment>
<evidence type="ECO:0000256" key="5">
    <source>
        <dbReference type="ARBA" id="ARBA00022630"/>
    </source>
</evidence>
<dbReference type="CDD" id="cd07304">
    <property type="entry name" value="Chorismate_synthase"/>
    <property type="match status" value="1"/>
</dbReference>
<dbReference type="GO" id="GO:0008652">
    <property type="term" value="P:amino acid biosynthetic process"/>
    <property type="evidence" value="ECO:0007669"/>
    <property type="project" value="UniProtKB-KW"/>
</dbReference>
<protein>
    <recommendedName>
        <fullName evidence="3 11">Chorismate synthase</fullName>
        <shortName evidence="11">CS</shortName>
        <ecNumber evidence="3 11">4.2.3.5</ecNumber>
    </recommendedName>
    <alternativeName>
        <fullName evidence="11">5-enolpyruvylshikimate-3-phosphate phospholyase</fullName>
    </alternativeName>
</protein>
<proteinExistence type="inferred from homology"/>
<dbReference type="InterPro" id="IPR020541">
    <property type="entry name" value="Chorismate_synthase_CS"/>
</dbReference>